<dbReference type="SMART" id="SM00382">
    <property type="entry name" value="AAA"/>
    <property type="match status" value="1"/>
</dbReference>
<comment type="caution">
    <text evidence="2">The sequence shown here is derived from an EMBL/GenBank/DDBJ whole genome shotgun (WGS) entry which is preliminary data.</text>
</comment>
<evidence type="ECO:0000259" key="1">
    <source>
        <dbReference type="SMART" id="SM00382"/>
    </source>
</evidence>
<evidence type="ECO:0000313" key="3">
    <source>
        <dbReference type="Proteomes" id="UP000521017"/>
    </source>
</evidence>
<protein>
    <recommendedName>
        <fullName evidence="1">AAA+ ATPase domain-containing protein</fullName>
    </recommendedName>
</protein>
<feature type="domain" description="AAA+ ATPase" evidence="1">
    <location>
        <begin position="40"/>
        <end position="181"/>
    </location>
</feature>
<reference evidence="2 3" key="1">
    <citation type="submission" date="2020-08" db="EMBL/GenBank/DDBJ databases">
        <title>Genomic Encyclopedia of Type Strains, Phase IV (KMG-V): Genome sequencing to study the core and pangenomes of soil and plant-associated prokaryotes.</title>
        <authorList>
            <person name="Whitman W."/>
        </authorList>
    </citation>
    <scope>NUCLEOTIDE SEQUENCE [LARGE SCALE GENOMIC DNA]</scope>
    <source>
        <strain evidence="2 3">M2T3</strain>
    </source>
</reference>
<proteinExistence type="predicted"/>
<sequence>MNTNEIIIKKAKNLTDLRNQRFKTFAFEAEFKDSFGIPETNGTWLIWGDSGNGKTRFALQLAKYLCRFGKVFYNTLEERSRLSFRQALEDNHMEAVGSKFGFETEGYEELCARLSRKRSPKIVIIDSLQYFRITVNQYISLRNQFPKVLFVFISHAKGDLPKGAVADEIRYDADIKILVKSFTGQVRSRFGGNHPFTIWEKGVRNAALKLT</sequence>
<accession>A0A7X0MJ15</accession>
<organism evidence="2 3">
    <name type="scientific">Pedobacter cryoconitis</name>
    <dbReference type="NCBI Taxonomy" id="188932"/>
    <lineage>
        <taxon>Bacteria</taxon>
        <taxon>Pseudomonadati</taxon>
        <taxon>Bacteroidota</taxon>
        <taxon>Sphingobacteriia</taxon>
        <taxon>Sphingobacteriales</taxon>
        <taxon>Sphingobacteriaceae</taxon>
        <taxon>Pedobacter</taxon>
    </lineage>
</organism>
<gene>
    <name evidence="2" type="ORF">HDF25_001271</name>
</gene>
<dbReference type="EMBL" id="JACHCC010000003">
    <property type="protein sequence ID" value="MBB6499130.1"/>
    <property type="molecule type" value="Genomic_DNA"/>
</dbReference>
<dbReference type="Gene3D" id="3.40.50.300">
    <property type="entry name" value="P-loop containing nucleotide triphosphate hydrolases"/>
    <property type="match status" value="1"/>
</dbReference>
<dbReference type="SUPFAM" id="SSF52540">
    <property type="entry name" value="P-loop containing nucleoside triphosphate hydrolases"/>
    <property type="match status" value="1"/>
</dbReference>
<dbReference type="RefSeq" id="WP_184623874.1">
    <property type="nucleotide sequence ID" value="NZ_JACHCC010000003.1"/>
</dbReference>
<evidence type="ECO:0000313" key="2">
    <source>
        <dbReference type="EMBL" id="MBB6499130.1"/>
    </source>
</evidence>
<name>A0A7X0MJ15_9SPHI</name>
<dbReference type="InterPro" id="IPR003593">
    <property type="entry name" value="AAA+_ATPase"/>
</dbReference>
<dbReference type="AlphaFoldDB" id="A0A7X0MJ15"/>
<dbReference type="Proteomes" id="UP000521017">
    <property type="component" value="Unassembled WGS sequence"/>
</dbReference>
<dbReference type="InterPro" id="IPR027417">
    <property type="entry name" value="P-loop_NTPase"/>
</dbReference>